<dbReference type="EMBL" id="JARBJD010000076">
    <property type="protein sequence ID" value="KAK2954565.1"/>
    <property type="molecule type" value="Genomic_DNA"/>
</dbReference>
<evidence type="ECO:0000313" key="2">
    <source>
        <dbReference type="Proteomes" id="UP001281761"/>
    </source>
</evidence>
<keyword evidence="2" id="KW-1185">Reference proteome</keyword>
<reference evidence="1 2" key="1">
    <citation type="journal article" date="2022" name="bioRxiv">
        <title>Genomics of Preaxostyla Flagellates Illuminates Evolutionary Transitions and the Path Towards Mitochondrial Loss.</title>
        <authorList>
            <person name="Novak L.V.F."/>
            <person name="Treitli S.C."/>
            <person name="Pyrih J."/>
            <person name="Halakuc P."/>
            <person name="Pipaliya S.V."/>
            <person name="Vacek V."/>
            <person name="Brzon O."/>
            <person name="Soukal P."/>
            <person name="Eme L."/>
            <person name="Dacks J.B."/>
            <person name="Karnkowska A."/>
            <person name="Elias M."/>
            <person name="Hampl V."/>
        </authorList>
    </citation>
    <scope>NUCLEOTIDE SEQUENCE [LARGE SCALE GENOMIC DNA]</scope>
    <source>
        <strain evidence="1">NAU3</strain>
        <tissue evidence="1">Gut</tissue>
    </source>
</reference>
<organism evidence="1 2">
    <name type="scientific">Blattamonas nauphoetae</name>
    <dbReference type="NCBI Taxonomy" id="2049346"/>
    <lineage>
        <taxon>Eukaryota</taxon>
        <taxon>Metamonada</taxon>
        <taxon>Preaxostyla</taxon>
        <taxon>Oxymonadida</taxon>
        <taxon>Blattamonas</taxon>
    </lineage>
</organism>
<comment type="caution">
    <text evidence="1">The sequence shown here is derived from an EMBL/GenBank/DDBJ whole genome shotgun (WGS) entry which is preliminary data.</text>
</comment>
<gene>
    <name evidence="1" type="ORF">BLNAU_10416</name>
</gene>
<dbReference type="Proteomes" id="UP001281761">
    <property type="component" value="Unassembled WGS sequence"/>
</dbReference>
<protein>
    <submittedName>
        <fullName evidence="1">Uncharacterized protein</fullName>
    </submittedName>
</protein>
<accession>A0ABQ9XT38</accession>
<name>A0ABQ9XT38_9EUKA</name>
<proteinExistence type="predicted"/>
<evidence type="ECO:0000313" key="1">
    <source>
        <dbReference type="EMBL" id="KAK2954565.1"/>
    </source>
</evidence>
<sequence>MWTSPSAVPFSLLVAVEPERRIHGSTSYRRSEPGFGSHIHKRLVDLSSPRQHSENTITEQVSVTIDSNTLTLNSLTFKTTVVDCTASAIVITCGKGGAIKIECGDLVTAESLIVKAEFTDCECTDENDERTFEMKGWSLHVTGHELAKLIAKENWAGYPSEWNDTTEHIVWGEDNKKVGTQFETLSLLFSLIPYFGIIITTGGKGADGKGCGTQNLLSQSFATGHSHLKGVGDHKLTVKKSTILNEPEQFEGNNVVFEGDASNAEGGLCSWKSGLLNLTTTTTSIQDGTFSGWKDGGINQNG</sequence>